<feature type="compositionally biased region" description="Acidic residues" evidence="2">
    <location>
        <begin position="267"/>
        <end position="285"/>
    </location>
</feature>
<dbReference type="InterPro" id="IPR013087">
    <property type="entry name" value="Znf_C2H2_type"/>
</dbReference>
<dbReference type="PANTHER" id="PTHR21385">
    <property type="entry name" value="ZINC FINGER PROTEIN-RELATED"/>
    <property type="match status" value="1"/>
</dbReference>
<evidence type="ECO:0000256" key="2">
    <source>
        <dbReference type="SAM" id="MobiDB-lite"/>
    </source>
</evidence>
<keyword evidence="1" id="KW-0479">Metal-binding</keyword>
<keyword evidence="5" id="KW-1185">Reference proteome</keyword>
<evidence type="ECO:0000256" key="3">
    <source>
        <dbReference type="SAM" id="Phobius"/>
    </source>
</evidence>
<proteinExistence type="predicted"/>
<feature type="region of interest" description="Disordered" evidence="2">
    <location>
        <begin position="179"/>
        <end position="202"/>
    </location>
</feature>
<feature type="region of interest" description="Disordered" evidence="2">
    <location>
        <begin position="413"/>
        <end position="459"/>
    </location>
</feature>
<sequence length="494" mass="57070">MSHVTLIHLFARVCSPERRRNGTQSTTTVLAVLLLSVIPWPGPSVFKISCPRDRASVVRRIVHKRWMPILKKYQVELPLECPFHESRDIFRPQQKAKHQHRPSQWTCGLCGKSFYAERHLDAHFDNRHKSNVNTAEDAVCLADYCDIMRCDVLGTRDFENSVDDDSGHLSTDIQVWRENTEQQQRQQRQQHHQQRSTSVVPCESRGLARMYPADKSCAIAGGGAMTNLQRYCRRDDHGDGEMHNHRLARSSYHNEVAGPDNKSSACDGEEDEDEDDEDAEDEEENLVEAALPAVDKKQRRRGLHLRKLKSNCKPEELQKLKTQCEILVRDCIAGLLANLSVRDFQEIEGELNRAICWYLSCDKYWEDTKRQQRHTPWYLLTVFIVMLFSSIYACYYVIWVCFKTADEDRPDGTGSVDYNGSTDRSSTSPLHDPSLHGEGRLERRKGEHGDENLPLSSEDMPDHYIYVSYPPELKRRILERDSPAYSCYNRTTRL</sequence>
<organism evidence="5 6">
    <name type="scientific">Dinoponera quadriceps</name>
    <name type="common">South American ant</name>
    <dbReference type="NCBI Taxonomy" id="609295"/>
    <lineage>
        <taxon>Eukaryota</taxon>
        <taxon>Metazoa</taxon>
        <taxon>Ecdysozoa</taxon>
        <taxon>Arthropoda</taxon>
        <taxon>Hexapoda</taxon>
        <taxon>Insecta</taxon>
        <taxon>Pterygota</taxon>
        <taxon>Neoptera</taxon>
        <taxon>Endopterygota</taxon>
        <taxon>Hymenoptera</taxon>
        <taxon>Apocrita</taxon>
        <taxon>Aculeata</taxon>
        <taxon>Formicoidea</taxon>
        <taxon>Formicidae</taxon>
        <taxon>Ponerinae</taxon>
        <taxon>Ponerini</taxon>
        <taxon>Dinoponera</taxon>
    </lineage>
</organism>
<feature type="region of interest" description="Disordered" evidence="2">
    <location>
        <begin position="250"/>
        <end position="285"/>
    </location>
</feature>
<dbReference type="KEGG" id="dqu:106750434"/>
<keyword evidence="3" id="KW-0812">Transmembrane</keyword>
<dbReference type="AlphaFoldDB" id="A0A6P3Y7D9"/>
<dbReference type="PROSITE" id="PS50157">
    <property type="entry name" value="ZINC_FINGER_C2H2_2"/>
    <property type="match status" value="1"/>
</dbReference>
<feature type="domain" description="C2H2-type" evidence="4">
    <location>
        <begin position="105"/>
        <end position="133"/>
    </location>
</feature>
<keyword evidence="3" id="KW-0472">Membrane</keyword>
<feature type="compositionally biased region" description="Basic and acidic residues" evidence="2">
    <location>
        <begin position="433"/>
        <end position="451"/>
    </location>
</feature>
<accession>A0A6P3Y7D9</accession>
<evidence type="ECO:0000259" key="4">
    <source>
        <dbReference type="PROSITE" id="PS50157"/>
    </source>
</evidence>
<dbReference type="RefSeq" id="XP_014486263.1">
    <property type="nucleotide sequence ID" value="XM_014630777.1"/>
</dbReference>
<keyword evidence="1" id="KW-0862">Zinc</keyword>
<protein>
    <submittedName>
        <fullName evidence="6">Uncharacterized protein LOC106750434 isoform X1</fullName>
    </submittedName>
</protein>
<evidence type="ECO:0000256" key="1">
    <source>
        <dbReference type="PROSITE-ProRule" id="PRU00042"/>
    </source>
</evidence>
<dbReference type="GO" id="GO:0008270">
    <property type="term" value="F:zinc ion binding"/>
    <property type="evidence" value="ECO:0007669"/>
    <property type="project" value="UniProtKB-KW"/>
</dbReference>
<dbReference type="OrthoDB" id="4507at2759"/>
<keyword evidence="3" id="KW-1133">Transmembrane helix</keyword>
<dbReference type="PROSITE" id="PS00028">
    <property type="entry name" value="ZINC_FINGER_C2H2_1"/>
    <property type="match status" value="1"/>
</dbReference>
<dbReference type="Proteomes" id="UP000515204">
    <property type="component" value="Unplaced"/>
</dbReference>
<name>A0A6P3Y7D9_DINQU</name>
<feature type="compositionally biased region" description="Polar residues" evidence="2">
    <location>
        <begin position="416"/>
        <end position="429"/>
    </location>
</feature>
<gene>
    <name evidence="6" type="primary">LOC106750434</name>
</gene>
<reference evidence="6" key="1">
    <citation type="submission" date="2025-08" db="UniProtKB">
        <authorList>
            <consortium name="RefSeq"/>
        </authorList>
    </citation>
    <scope>IDENTIFICATION</scope>
</reference>
<evidence type="ECO:0000313" key="6">
    <source>
        <dbReference type="RefSeq" id="XP_014486263.1"/>
    </source>
</evidence>
<dbReference type="PANTHER" id="PTHR21385:SF0">
    <property type="entry name" value="RE51073P"/>
    <property type="match status" value="1"/>
</dbReference>
<feature type="transmembrane region" description="Helical" evidence="3">
    <location>
        <begin position="377"/>
        <end position="402"/>
    </location>
</feature>
<dbReference type="GeneID" id="106750434"/>
<keyword evidence="1" id="KW-0863">Zinc-finger</keyword>
<evidence type="ECO:0000313" key="5">
    <source>
        <dbReference type="Proteomes" id="UP000515204"/>
    </source>
</evidence>